<evidence type="ECO:0008006" key="3">
    <source>
        <dbReference type="Google" id="ProtNLM"/>
    </source>
</evidence>
<organism evidence="1 2">
    <name type="scientific">Paenibacillus pinisoli</name>
    <dbReference type="NCBI Taxonomy" id="1276110"/>
    <lineage>
        <taxon>Bacteria</taxon>
        <taxon>Bacillati</taxon>
        <taxon>Bacillota</taxon>
        <taxon>Bacilli</taxon>
        <taxon>Bacillales</taxon>
        <taxon>Paenibacillaceae</taxon>
        <taxon>Paenibacillus</taxon>
    </lineage>
</organism>
<evidence type="ECO:0000313" key="2">
    <source>
        <dbReference type="Proteomes" id="UP000267798"/>
    </source>
</evidence>
<dbReference type="OrthoDB" id="2464294at2"/>
<evidence type="ECO:0000313" key="1">
    <source>
        <dbReference type="EMBL" id="RJX38465.1"/>
    </source>
</evidence>
<dbReference type="AlphaFoldDB" id="A0A3A6PD85"/>
<reference evidence="1 2" key="1">
    <citation type="submission" date="2018-09" db="EMBL/GenBank/DDBJ databases">
        <title>Paenibacillus aracenensis nov. sp. isolated from a cave in southern Spain.</title>
        <authorList>
            <person name="Jurado V."/>
            <person name="Gutierrez-Patricio S."/>
            <person name="Gonzalez-Pimentel J.L."/>
            <person name="Miller A.Z."/>
            <person name="Laiz L."/>
            <person name="Saiz-Jimenez C."/>
        </authorList>
    </citation>
    <scope>NUCLEOTIDE SEQUENCE [LARGE SCALE GENOMIC DNA]</scope>
    <source>
        <strain evidence="1 2">JCM 19203</strain>
    </source>
</reference>
<name>A0A3A6PD85_9BACL</name>
<dbReference type="EMBL" id="QXQB01000004">
    <property type="protein sequence ID" value="RJX38465.1"/>
    <property type="molecule type" value="Genomic_DNA"/>
</dbReference>
<protein>
    <recommendedName>
        <fullName evidence="3">Sporulation protein</fullName>
    </recommendedName>
</protein>
<dbReference type="InterPro" id="IPR014231">
    <property type="entry name" value="Spore_YpjB"/>
</dbReference>
<comment type="caution">
    <text evidence="1">The sequence shown here is derived from an EMBL/GenBank/DDBJ whole genome shotgun (WGS) entry which is preliminary data.</text>
</comment>
<keyword evidence="2" id="KW-1185">Reference proteome</keyword>
<dbReference type="Pfam" id="PF09577">
    <property type="entry name" value="Spore_YpjB"/>
    <property type="match status" value="1"/>
</dbReference>
<gene>
    <name evidence="1" type="ORF">D3P09_20670</name>
</gene>
<dbReference type="Proteomes" id="UP000267798">
    <property type="component" value="Unassembled WGS sequence"/>
</dbReference>
<sequence length="289" mass="31643">MSMKSRIIIPFIVCLCMAIGTAGVVWGGASPEGSHAFLFSSGPYHQLERMDETATALYTAAYHNNRQAAFAELQRMNKLLGNEMVRSYGSADGWTRMEQDAAAVERALAGGVKHSLWLEHTVRLRMGADALMNGKAALWLQYKALLNNDLNMLKQAWKRQAGDPVAAARASLQGLSEHAARIETAAIFAGDPIRMRELMERIAYTGRLLEGKQSTVWKSEVDQSLEAIRGAINSVFLEDKQAAAVPVVAPPGAGNPLKWALLLGTIISAVLTWTGWRKYKAMPYGVKKL</sequence>
<accession>A0A3A6PD85</accession>
<proteinExistence type="predicted"/>